<evidence type="ECO:0000256" key="5">
    <source>
        <dbReference type="SAM" id="SignalP"/>
    </source>
</evidence>
<dbReference type="SUPFAM" id="SSF53850">
    <property type="entry name" value="Periplasmic binding protein-like II"/>
    <property type="match status" value="1"/>
</dbReference>
<dbReference type="CDD" id="cd14748">
    <property type="entry name" value="PBP2_UgpB"/>
    <property type="match status" value="1"/>
</dbReference>
<evidence type="ECO:0000256" key="1">
    <source>
        <dbReference type="ARBA" id="ARBA00008520"/>
    </source>
</evidence>
<feature type="region of interest" description="Disordered" evidence="4">
    <location>
        <begin position="28"/>
        <end position="47"/>
    </location>
</feature>
<sequence>MTGHRRTRRTVLALAALTSVVLAGCAGVDPEPTDSGPTASATPLTAEDPNAPVELVWWTGQESDAQKILDAKVADFTKQHPNVTIRSSSGAATTDDLLQKLSAGFAAGTYPDISYAFGSWASELGASGKTLDISAEVADPAVKWEEISEAARETASPGGRTIGIPALVDNLALFYNKTLFDAAGVPYPTDTMTWDEFRATAKKLSDPSRNVFGTSFDVTGGEGTTWAMWPQLWQNGGQVLAPDEKTVAFNSEAGVEAVQFWRDMAVEDKSVYLDQTAEKAIGLFASNNIAMLVTGPWALFDVGGAKTDYDVTLLPGTGDDHQTVSGPDLWVLFDHQDRNRAYWSYQFVKYLTDPAQDLTWNVEFGNLPLRSSEIESPEFQAKAKVTPGYELLAKNLDNAKNKRPTVEGYVEVSAAYGKAVSRLLQGQGEVGPALDDAAEAADRALADR</sequence>
<proteinExistence type="inferred from homology"/>
<evidence type="ECO:0000256" key="3">
    <source>
        <dbReference type="ARBA" id="ARBA00022729"/>
    </source>
</evidence>
<dbReference type="PANTHER" id="PTHR30061">
    <property type="entry name" value="MALTOSE-BINDING PERIPLASMIC PROTEIN"/>
    <property type="match status" value="1"/>
</dbReference>
<dbReference type="InterPro" id="IPR006311">
    <property type="entry name" value="TAT_signal"/>
</dbReference>
<organism evidence="6 7">
    <name type="scientific">Phycicoccus sonneratiae</name>
    <dbReference type="NCBI Taxonomy" id="2807628"/>
    <lineage>
        <taxon>Bacteria</taxon>
        <taxon>Bacillati</taxon>
        <taxon>Actinomycetota</taxon>
        <taxon>Actinomycetes</taxon>
        <taxon>Micrococcales</taxon>
        <taxon>Intrasporangiaceae</taxon>
        <taxon>Phycicoccus</taxon>
    </lineage>
</organism>
<accession>A0ABS2CRB9</accession>
<name>A0ABS2CRB9_9MICO</name>
<dbReference type="Pfam" id="PF13416">
    <property type="entry name" value="SBP_bac_8"/>
    <property type="match status" value="1"/>
</dbReference>
<reference evidence="6" key="1">
    <citation type="submission" date="2021-02" db="EMBL/GenBank/DDBJ databases">
        <title>Phycicoccus sp. MQZ13P-5T, whole genome shotgun sequence.</title>
        <authorList>
            <person name="Tuo L."/>
        </authorList>
    </citation>
    <scope>NUCLEOTIDE SEQUENCE</scope>
    <source>
        <strain evidence="6">MQZ13P-5</strain>
    </source>
</reference>
<comment type="caution">
    <text evidence="6">The sequence shown here is derived from an EMBL/GenBank/DDBJ whole genome shotgun (WGS) entry which is preliminary data.</text>
</comment>
<dbReference type="InterPro" id="IPR006059">
    <property type="entry name" value="SBP"/>
</dbReference>
<feature type="signal peptide" evidence="5">
    <location>
        <begin position="1"/>
        <end position="23"/>
    </location>
</feature>
<dbReference type="PANTHER" id="PTHR30061:SF50">
    <property type="entry name" value="MALTOSE_MALTODEXTRIN-BINDING PERIPLASMIC PROTEIN"/>
    <property type="match status" value="1"/>
</dbReference>
<evidence type="ECO:0000256" key="2">
    <source>
        <dbReference type="ARBA" id="ARBA00022448"/>
    </source>
</evidence>
<gene>
    <name evidence="6" type="ORF">JQN70_14890</name>
</gene>
<dbReference type="EMBL" id="JAFDVD010000016">
    <property type="protein sequence ID" value="MBM6401681.1"/>
    <property type="molecule type" value="Genomic_DNA"/>
</dbReference>
<keyword evidence="2" id="KW-0813">Transport</keyword>
<keyword evidence="3 5" id="KW-0732">Signal</keyword>
<evidence type="ECO:0000313" key="7">
    <source>
        <dbReference type="Proteomes" id="UP001430172"/>
    </source>
</evidence>
<comment type="similarity">
    <text evidence="1">Belongs to the bacterial solute-binding protein 1 family.</text>
</comment>
<feature type="chain" id="PRO_5045796982" evidence="5">
    <location>
        <begin position="24"/>
        <end position="448"/>
    </location>
</feature>
<protein>
    <submittedName>
        <fullName evidence="6">ABC transporter substrate-binding protein</fullName>
    </submittedName>
</protein>
<keyword evidence="7" id="KW-1185">Reference proteome</keyword>
<dbReference type="PROSITE" id="PS51318">
    <property type="entry name" value="TAT"/>
    <property type="match status" value="1"/>
</dbReference>
<evidence type="ECO:0000256" key="4">
    <source>
        <dbReference type="SAM" id="MobiDB-lite"/>
    </source>
</evidence>
<dbReference type="Proteomes" id="UP001430172">
    <property type="component" value="Unassembled WGS sequence"/>
</dbReference>
<dbReference type="Gene3D" id="3.40.190.10">
    <property type="entry name" value="Periplasmic binding protein-like II"/>
    <property type="match status" value="1"/>
</dbReference>
<dbReference type="PROSITE" id="PS51257">
    <property type="entry name" value="PROKAR_LIPOPROTEIN"/>
    <property type="match status" value="1"/>
</dbReference>
<evidence type="ECO:0000313" key="6">
    <source>
        <dbReference type="EMBL" id="MBM6401681.1"/>
    </source>
</evidence>
<dbReference type="RefSeq" id="WP_204132143.1">
    <property type="nucleotide sequence ID" value="NZ_JAFDVD010000016.1"/>
</dbReference>